<dbReference type="Gene3D" id="3.40.50.720">
    <property type="entry name" value="NAD(P)-binding Rossmann-like Domain"/>
    <property type="match status" value="1"/>
</dbReference>
<evidence type="ECO:0008006" key="4">
    <source>
        <dbReference type="Google" id="ProtNLM"/>
    </source>
</evidence>
<proteinExistence type="inferred from homology"/>
<dbReference type="InterPro" id="IPR051468">
    <property type="entry name" value="Fungal_SecMetab_SDRs"/>
</dbReference>
<organism evidence="2 3">
    <name type="scientific">Marasmius tenuissimus</name>
    <dbReference type="NCBI Taxonomy" id="585030"/>
    <lineage>
        <taxon>Eukaryota</taxon>
        <taxon>Fungi</taxon>
        <taxon>Dikarya</taxon>
        <taxon>Basidiomycota</taxon>
        <taxon>Agaricomycotina</taxon>
        <taxon>Agaricomycetes</taxon>
        <taxon>Agaricomycetidae</taxon>
        <taxon>Agaricales</taxon>
        <taxon>Marasmiineae</taxon>
        <taxon>Marasmiaceae</taxon>
        <taxon>Marasmius</taxon>
    </lineage>
</organism>
<reference evidence="2 3" key="1">
    <citation type="submission" date="2024-05" db="EMBL/GenBank/DDBJ databases">
        <title>A draft genome resource for the thread blight pathogen Marasmius tenuissimus strain MS-2.</title>
        <authorList>
            <person name="Yulfo-Soto G.E."/>
            <person name="Baruah I.K."/>
            <person name="Amoako-Attah I."/>
            <person name="Bukari Y."/>
            <person name="Meinhardt L.W."/>
            <person name="Bailey B.A."/>
            <person name="Cohen S.P."/>
        </authorList>
    </citation>
    <scope>NUCLEOTIDE SEQUENCE [LARGE SCALE GENOMIC DNA]</scope>
    <source>
        <strain evidence="2 3">MS-2</strain>
    </source>
</reference>
<sequence length="252" mass="27444">MSRVILVTGSNTGIGYDLVKVLASKPEKHVVYLAARKEQAGKEALAKLQSEDKLTNVKFVQLDVTDPTSIQHAKSQIESAENGILDVLVHNAGIASMTENQNATTVDVSIIRNTMETNLYGVINTTQAFLPLLRKAAAQEGRPKPVVLLNSTDMASNAFQARPEAFLHVTAYNTSKAAANSYMIALSHELRKERILVNVVTPGFTSTKLNGFGEGGSTTMDSAEFMAKWSLLEGELEGKTGIFWSKRGEFPW</sequence>
<comment type="caution">
    <text evidence="2">The sequence shown here is derived from an EMBL/GenBank/DDBJ whole genome shotgun (WGS) entry which is preliminary data.</text>
</comment>
<dbReference type="InterPro" id="IPR002347">
    <property type="entry name" value="SDR_fam"/>
</dbReference>
<evidence type="ECO:0000313" key="3">
    <source>
        <dbReference type="Proteomes" id="UP001437256"/>
    </source>
</evidence>
<dbReference type="PRINTS" id="PR00081">
    <property type="entry name" value="GDHRDH"/>
</dbReference>
<comment type="similarity">
    <text evidence="1">Belongs to the short-chain dehydrogenases/reductases (SDR) family.</text>
</comment>
<dbReference type="EMBL" id="JBBXMP010000328">
    <property type="protein sequence ID" value="KAL0058348.1"/>
    <property type="molecule type" value="Genomic_DNA"/>
</dbReference>
<evidence type="ECO:0000256" key="1">
    <source>
        <dbReference type="ARBA" id="ARBA00006484"/>
    </source>
</evidence>
<name>A0ABR2ZAM4_9AGAR</name>
<dbReference type="InterPro" id="IPR036291">
    <property type="entry name" value="NAD(P)-bd_dom_sf"/>
</dbReference>
<accession>A0ABR2ZAM4</accession>
<dbReference type="Proteomes" id="UP001437256">
    <property type="component" value="Unassembled WGS sequence"/>
</dbReference>
<protein>
    <recommendedName>
        <fullName evidence="4">NAD(P)-binding protein</fullName>
    </recommendedName>
</protein>
<dbReference type="SUPFAM" id="SSF51735">
    <property type="entry name" value="NAD(P)-binding Rossmann-fold domains"/>
    <property type="match status" value="1"/>
</dbReference>
<dbReference type="Pfam" id="PF00106">
    <property type="entry name" value="adh_short"/>
    <property type="match status" value="1"/>
</dbReference>
<dbReference type="PANTHER" id="PTHR43544">
    <property type="entry name" value="SHORT-CHAIN DEHYDROGENASE/REDUCTASE"/>
    <property type="match status" value="1"/>
</dbReference>
<keyword evidence="3" id="KW-1185">Reference proteome</keyword>
<dbReference type="PANTHER" id="PTHR43544:SF32">
    <property type="entry name" value="CHAIN DEHYDROGENASE, PUTATIVE (AFU_ORTHOLOGUE AFUA_5G01530)-RELATED"/>
    <property type="match status" value="1"/>
</dbReference>
<gene>
    <name evidence="2" type="ORF">AAF712_014982</name>
</gene>
<evidence type="ECO:0000313" key="2">
    <source>
        <dbReference type="EMBL" id="KAL0058348.1"/>
    </source>
</evidence>